<reference evidence="9 10" key="1">
    <citation type="submission" date="2021-10" db="EMBL/GenBank/DDBJ databases">
        <title>Draft genome of Aestuariibacter halophilus JC2043.</title>
        <authorList>
            <person name="Emsley S.A."/>
            <person name="Pfannmuller K.M."/>
            <person name="Ushijima B."/>
            <person name="Saw J.H."/>
            <person name="Videau P."/>
        </authorList>
    </citation>
    <scope>NUCLEOTIDE SEQUENCE [LARGE SCALE GENOMIC DNA]</scope>
    <source>
        <strain evidence="9 10">JC2043</strain>
    </source>
</reference>
<sequence>MTIILYAIPAFFVLIGIELLLEKIKGTDYYRVNDAINSLSMGVLSRMVALMKQLVPLTFYVLAFEHLALFDWPDVWWTWLAAFVIYDFFYYWNHRMGHEMSLLWAAHVVHHSSEEYNLTTALRQTSGSVFSWIFYLPLAVLGFEPALFIAVGALNLVYQFWVHTRHVPKLGWFEAVFVTPSNHRVHHAQNQIYLDRNYGGVFILWDRWFGTFQEELDDQQPIYGVRKALHSWNPLWGNVQVYTQLCKDSWRTQRWSDKFRVWFGRTGWRPDDVAKAYPLPRVDLNTFTKYDTPMSLTGKAYAVVQYVLMTVIALAFMLNVSAISTVSQIGLAVFVALFSVSLGWMMEGRRWAWWTEGVKNIMILAMPWWLGLPDPLLWALSGLSGGSLLLALLAGKQRNADIQAQTMQSAELNH</sequence>
<dbReference type="PANTHER" id="PTHR21624:SF1">
    <property type="entry name" value="ALKYLGLYCEROL MONOOXYGENASE"/>
    <property type="match status" value="1"/>
</dbReference>
<evidence type="ECO:0000256" key="1">
    <source>
        <dbReference type="ARBA" id="ARBA00004127"/>
    </source>
</evidence>
<evidence type="ECO:0000256" key="7">
    <source>
        <dbReference type="SAM" id="Phobius"/>
    </source>
</evidence>
<evidence type="ECO:0000313" key="9">
    <source>
        <dbReference type="EMBL" id="MCC2616967.1"/>
    </source>
</evidence>
<feature type="transmembrane region" description="Helical" evidence="7">
    <location>
        <begin position="75"/>
        <end position="92"/>
    </location>
</feature>
<feature type="transmembrane region" description="Helical" evidence="7">
    <location>
        <begin position="6"/>
        <end position="22"/>
    </location>
</feature>
<dbReference type="Proteomes" id="UP001520878">
    <property type="component" value="Unassembled WGS sequence"/>
</dbReference>
<keyword evidence="10" id="KW-1185">Reference proteome</keyword>
<evidence type="ECO:0000256" key="4">
    <source>
        <dbReference type="ARBA" id="ARBA00023002"/>
    </source>
</evidence>
<keyword evidence="4" id="KW-0560">Oxidoreductase</keyword>
<gene>
    <name evidence="9" type="ORF">LJ739_12010</name>
</gene>
<dbReference type="RefSeq" id="WP_229160823.1">
    <property type="nucleotide sequence ID" value="NZ_JAJEWP010000003.1"/>
</dbReference>
<feature type="transmembrane region" description="Helical" evidence="7">
    <location>
        <begin position="326"/>
        <end position="344"/>
    </location>
</feature>
<keyword evidence="2 7" id="KW-0812">Transmembrane</keyword>
<protein>
    <submittedName>
        <fullName evidence="9">Sterol desaturase family protein</fullName>
    </submittedName>
</protein>
<organism evidence="9 10">
    <name type="scientific">Fluctibacter halophilus</name>
    <dbReference type="NCBI Taxonomy" id="226011"/>
    <lineage>
        <taxon>Bacteria</taxon>
        <taxon>Pseudomonadati</taxon>
        <taxon>Pseudomonadota</taxon>
        <taxon>Gammaproteobacteria</taxon>
        <taxon>Alteromonadales</taxon>
        <taxon>Alteromonadaceae</taxon>
        <taxon>Fluctibacter</taxon>
    </lineage>
</organism>
<evidence type="ECO:0000256" key="2">
    <source>
        <dbReference type="ARBA" id="ARBA00022692"/>
    </source>
</evidence>
<evidence type="ECO:0000256" key="5">
    <source>
        <dbReference type="ARBA" id="ARBA00023098"/>
    </source>
</evidence>
<feature type="transmembrane region" description="Helical" evidence="7">
    <location>
        <begin position="376"/>
        <end position="395"/>
    </location>
</feature>
<keyword evidence="3 7" id="KW-1133">Transmembrane helix</keyword>
<dbReference type="InterPro" id="IPR051689">
    <property type="entry name" value="Sterol_desaturase/TMEM195"/>
</dbReference>
<comment type="caution">
    <text evidence="9">The sequence shown here is derived from an EMBL/GenBank/DDBJ whole genome shotgun (WGS) entry which is preliminary data.</text>
</comment>
<dbReference type="InterPro" id="IPR006694">
    <property type="entry name" value="Fatty_acid_hydroxylase"/>
</dbReference>
<keyword evidence="6 7" id="KW-0472">Membrane</keyword>
<proteinExistence type="predicted"/>
<accession>A0ABS8G8R2</accession>
<evidence type="ECO:0000256" key="6">
    <source>
        <dbReference type="ARBA" id="ARBA00023136"/>
    </source>
</evidence>
<dbReference type="PANTHER" id="PTHR21624">
    <property type="entry name" value="STEROL DESATURASE-RELATED PROTEIN"/>
    <property type="match status" value="1"/>
</dbReference>
<evidence type="ECO:0000256" key="3">
    <source>
        <dbReference type="ARBA" id="ARBA00022989"/>
    </source>
</evidence>
<feature type="domain" description="Fatty acid hydroxylase" evidence="8">
    <location>
        <begin position="79"/>
        <end position="211"/>
    </location>
</feature>
<dbReference type="EMBL" id="JAJEWP010000003">
    <property type="protein sequence ID" value="MCC2616967.1"/>
    <property type="molecule type" value="Genomic_DNA"/>
</dbReference>
<comment type="subcellular location">
    <subcellularLocation>
        <location evidence="1">Endomembrane system</location>
        <topology evidence="1">Multi-pass membrane protein</topology>
    </subcellularLocation>
</comment>
<evidence type="ECO:0000313" key="10">
    <source>
        <dbReference type="Proteomes" id="UP001520878"/>
    </source>
</evidence>
<feature type="transmembrane region" description="Helical" evidence="7">
    <location>
        <begin position="43"/>
        <end position="63"/>
    </location>
</feature>
<feature type="transmembrane region" description="Helical" evidence="7">
    <location>
        <begin position="300"/>
        <end position="320"/>
    </location>
</feature>
<evidence type="ECO:0000259" key="8">
    <source>
        <dbReference type="Pfam" id="PF04116"/>
    </source>
</evidence>
<dbReference type="Pfam" id="PF04116">
    <property type="entry name" value="FA_hydroxylase"/>
    <property type="match status" value="1"/>
</dbReference>
<name>A0ABS8G8R2_9ALTE</name>
<keyword evidence="5" id="KW-0443">Lipid metabolism</keyword>